<protein>
    <submittedName>
        <fullName evidence="3">Uncharacterized protein</fullName>
    </submittedName>
</protein>
<organism evidence="3 4">
    <name type="scientific">Bugula neritina</name>
    <name type="common">Brown bryozoan</name>
    <name type="synonym">Sertularia neritina</name>
    <dbReference type="NCBI Taxonomy" id="10212"/>
    <lineage>
        <taxon>Eukaryota</taxon>
        <taxon>Metazoa</taxon>
        <taxon>Spiralia</taxon>
        <taxon>Lophotrochozoa</taxon>
        <taxon>Bryozoa</taxon>
        <taxon>Gymnolaemata</taxon>
        <taxon>Cheilostomatida</taxon>
        <taxon>Flustrina</taxon>
        <taxon>Buguloidea</taxon>
        <taxon>Bugulidae</taxon>
        <taxon>Bugula</taxon>
    </lineage>
</organism>
<dbReference type="Gene3D" id="1.20.120.810">
    <property type="entry name" value="Vinculin, Vh2 four-helix bundle"/>
    <property type="match status" value="1"/>
</dbReference>
<sequence>MDKTVMLPESFLQLKSSERVQAPVVNQIWHLYLLMEELKVSSPEQSYKEDIESITNDLIGAVKAVINTVQDLKYSLTKESSATIEVACNELDFSARNSVVAIKGLKLNDKSGCGIFASHLQDFLHKLYKVFDAVEDVENNRIIKVISWIKELLRNMSHVQTLDDLVNSFKQYTESLLILFNLVAKQQRDMRSKEKRDLLGAAALTVKKMAPQCQHMLSNPSQVSSELSS</sequence>
<name>A0A7J7KLI9_BUGNE</name>
<dbReference type="SUPFAM" id="SSF47220">
    <property type="entry name" value="alpha-catenin/vinculin-like"/>
    <property type="match status" value="1"/>
</dbReference>
<keyword evidence="4" id="KW-1185">Reference proteome</keyword>
<dbReference type="AlphaFoldDB" id="A0A7J7KLI9"/>
<comment type="subcellular location">
    <subcellularLocation>
        <location evidence="1">Cytoplasm</location>
    </subcellularLocation>
</comment>
<dbReference type="GO" id="GO:0051015">
    <property type="term" value="F:actin filament binding"/>
    <property type="evidence" value="ECO:0007669"/>
    <property type="project" value="InterPro"/>
</dbReference>
<accession>A0A7J7KLI9</accession>
<gene>
    <name evidence="3" type="ORF">EB796_002558</name>
</gene>
<dbReference type="OrthoDB" id="29742at2759"/>
<evidence type="ECO:0000313" key="4">
    <source>
        <dbReference type="Proteomes" id="UP000593567"/>
    </source>
</evidence>
<evidence type="ECO:0000313" key="3">
    <source>
        <dbReference type="EMBL" id="KAF6039121.1"/>
    </source>
</evidence>
<evidence type="ECO:0000256" key="1">
    <source>
        <dbReference type="ARBA" id="ARBA00004496"/>
    </source>
</evidence>
<comment type="caution">
    <text evidence="3">The sequence shown here is derived from an EMBL/GenBank/DDBJ whole genome shotgun (WGS) entry which is preliminary data.</text>
</comment>
<dbReference type="InterPro" id="IPR036723">
    <property type="entry name" value="Alpha-catenin/vinculin-like_sf"/>
</dbReference>
<dbReference type="GO" id="GO:0005737">
    <property type="term" value="C:cytoplasm"/>
    <property type="evidence" value="ECO:0007669"/>
    <property type="project" value="UniProtKB-SubCell"/>
</dbReference>
<dbReference type="EMBL" id="VXIV02000302">
    <property type="protein sequence ID" value="KAF6039121.1"/>
    <property type="molecule type" value="Genomic_DNA"/>
</dbReference>
<proteinExistence type="predicted"/>
<dbReference type="Proteomes" id="UP000593567">
    <property type="component" value="Unassembled WGS sequence"/>
</dbReference>
<reference evidence="3" key="1">
    <citation type="submission" date="2020-06" db="EMBL/GenBank/DDBJ databases">
        <title>Draft genome of Bugula neritina, a colonial animal packing powerful symbionts and potential medicines.</title>
        <authorList>
            <person name="Rayko M."/>
        </authorList>
    </citation>
    <scope>NUCLEOTIDE SEQUENCE [LARGE SCALE GENOMIC DNA]</scope>
    <source>
        <strain evidence="3">Kwan_BN1</strain>
    </source>
</reference>
<keyword evidence="2" id="KW-0963">Cytoplasm</keyword>
<evidence type="ECO:0000256" key="2">
    <source>
        <dbReference type="ARBA" id="ARBA00022490"/>
    </source>
</evidence>
<dbReference type="GO" id="GO:0007155">
    <property type="term" value="P:cell adhesion"/>
    <property type="evidence" value="ECO:0007669"/>
    <property type="project" value="InterPro"/>
</dbReference>